<reference evidence="9 10" key="1">
    <citation type="submission" date="2018-03" db="EMBL/GenBank/DDBJ databases">
        <title>Genomic Encyclopedia of Archaeal and Bacterial Type Strains, Phase II (KMG-II): from individual species to whole genera.</title>
        <authorList>
            <person name="Goeker M."/>
        </authorList>
    </citation>
    <scope>NUCLEOTIDE SEQUENCE [LARGE SCALE GENOMIC DNA]</scope>
    <source>
        <strain evidence="9 10">DSM 45312</strain>
    </source>
</reference>
<protein>
    <recommendedName>
        <fullName evidence="2">histidine kinase</fullName>
        <ecNumber evidence="2">2.7.13.3</ecNumber>
    </recommendedName>
</protein>
<evidence type="ECO:0000256" key="5">
    <source>
        <dbReference type="ARBA" id="ARBA00022777"/>
    </source>
</evidence>
<accession>A0A2P8CW34</accession>
<dbReference type="PANTHER" id="PTHR44936">
    <property type="entry name" value="SENSOR PROTEIN CREC"/>
    <property type="match status" value="1"/>
</dbReference>
<evidence type="ECO:0000256" key="6">
    <source>
        <dbReference type="ARBA" id="ARBA00023012"/>
    </source>
</evidence>
<comment type="catalytic activity">
    <reaction evidence="1">
        <text>ATP + protein L-histidine = ADP + protein N-phospho-L-histidine.</text>
        <dbReference type="EC" id="2.7.13.3"/>
    </reaction>
</comment>
<gene>
    <name evidence="9" type="ORF">CLV63_12761</name>
</gene>
<dbReference type="InterPro" id="IPR036890">
    <property type="entry name" value="HATPase_C_sf"/>
</dbReference>
<evidence type="ECO:0000259" key="8">
    <source>
        <dbReference type="PROSITE" id="PS50109"/>
    </source>
</evidence>
<dbReference type="InterPro" id="IPR003594">
    <property type="entry name" value="HATPase_dom"/>
</dbReference>
<feature type="compositionally biased region" description="Low complexity" evidence="7">
    <location>
        <begin position="374"/>
        <end position="392"/>
    </location>
</feature>
<dbReference type="GO" id="GO:0004673">
    <property type="term" value="F:protein histidine kinase activity"/>
    <property type="evidence" value="ECO:0007669"/>
    <property type="project" value="UniProtKB-EC"/>
</dbReference>
<feature type="region of interest" description="Disordered" evidence="7">
    <location>
        <begin position="262"/>
        <end position="400"/>
    </location>
</feature>
<dbReference type="Proteomes" id="UP000240542">
    <property type="component" value="Unassembled WGS sequence"/>
</dbReference>
<keyword evidence="4" id="KW-0808">Transferase</keyword>
<name>A0A2P8CW34_9ACTN</name>
<dbReference type="Gene3D" id="3.30.565.10">
    <property type="entry name" value="Histidine kinase-like ATPase, C-terminal domain"/>
    <property type="match status" value="1"/>
</dbReference>
<feature type="compositionally biased region" description="Pro residues" evidence="7">
    <location>
        <begin position="287"/>
        <end position="299"/>
    </location>
</feature>
<evidence type="ECO:0000256" key="2">
    <source>
        <dbReference type="ARBA" id="ARBA00012438"/>
    </source>
</evidence>
<evidence type="ECO:0000313" key="10">
    <source>
        <dbReference type="Proteomes" id="UP000240542"/>
    </source>
</evidence>
<comment type="caution">
    <text evidence="9">The sequence shown here is derived from an EMBL/GenBank/DDBJ whole genome shotgun (WGS) entry which is preliminary data.</text>
</comment>
<dbReference type="SMART" id="SM00387">
    <property type="entry name" value="HATPase_c"/>
    <property type="match status" value="1"/>
</dbReference>
<dbReference type="GO" id="GO:0000160">
    <property type="term" value="P:phosphorelay signal transduction system"/>
    <property type="evidence" value="ECO:0007669"/>
    <property type="project" value="UniProtKB-KW"/>
</dbReference>
<dbReference type="Pfam" id="PF02518">
    <property type="entry name" value="HATPase_c"/>
    <property type="match status" value="1"/>
</dbReference>
<dbReference type="EMBL" id="PYGA01000027">
    <property type="protein sequence ID" value="PSK89188.1"/>
    <property type="molecule type" value="Genomic_DNA"/>
</dbReference>
<dbReference type="InterPro" id="IPR050980">
    <property type="entry name" value="2C_sensor_his_kinase"/>
</dbReference>
<organism evidence="9 10">
    <name type="scientific">Murinocardiopsis flavida</name>
    <dbReference type="NCBI Taxonomy" id="645275"/>
    <lineage>
        <taxon>Bacteria</taxon>
        <taxon>Bacillati</taxon>
        <taxon>Actinomycetota</taxon>
        <taxon>Actinomycetes</taxon>
        <taxon>Streptosporangiales</taxon>
        <taxon>Nocardiopsidaceae</taxon>
        <taxon>Murinocardiopsis</taxon>
    </lineage>
</organism>
<dbReference type="OrthoDB" id="3502710at2"/>
<evidence type="ECO:0000313" key="9">
    <source>
        <dbReference type="EMBL" id="PSK89188.1"/>
    </source>
</evidence>
<feature type="domain" description="Histidine kinase" evidence="8">
    <location>
        <begin position="59"/>
        <end position="265"/>
    </location>
</feature>
<evidence type="ECO:0000256" key="3">
    <source>
        <dbReference type="ARBA" id="ARBA00022553"/>
    </source>
</evidence>
<proteinExistence type="predicted"/>
<evidence type="ECO:0000256" key="7">
    <source>
        <dbReference type="SAM" id="MobiDB-lite"/>
    </source>
</evidence>
<keyword evidence="3" id="KW-0597">Phosphoprotein</keyword>
<keyword evidence="6" id="KW-0902">Two-component regulatory system</keyword>
<evidence type="ECO:0000256" key="1">
    <source>
        <dbReference type="ARBA" id="ARBA00000085"/>
    </source>
</evidence>
<sequence>MLSGGPLMSPGRARLRLARWLESTVDEPPPSFTEAPRAPDDTAEAWQGVCDRFSLQVLGLAEQLRPALDRLEDDEQDPDRLQRLYEIDHAVTRMRRSARDLRVLADSRDEELDGHITSLTDVIRVAESSIEHYTRVQAGTVARLAVVSYAADDVASILAALLENATAYSPSTVVVSAHLLESGGVMFRIEDSGIGLEEPRLAQLNARLAAEIPPVDERTGRRTGFPVVHRLARRHGITVRLTRRSPAGAGRPGGTTAMVTLPPGLVCEAPSQGPAIGPAQPAAAPRPASPPRAPSPAPSAQPAAAAPTDLLDALTPSEPLPVRGGGEPLPRRERKSLRGRADSTGPAGQARPLAQRESDTAGRSFADDLGAFTAPGPGASRPAGAAAGGDSPAEPEDEVP</sequence>
<dbReference type="EC" id="2.7.13.3" evidence="2"/>
<feature type="compositionally biased region" description="Low complexity" evidence="7">
    <location>
        <begin position="269"/>
        <end position="286"/>
    </location>
</feature>
<dbReference type="AlphaFoldDB" id="A0A2P8CW34"/>
<dbReference type="InterPro" id="IPR005467">
    <property type="entry name" value="His_kinase_dom"/>
</dbReference>
<keyword evidence="5 9" id="KW-0418">Kinase</keyword>
<dbReference type="PROSITE" id="PS50109">
    <property type="entry name" value="HIS_KIN"/>
    <property type="match status" value="1"/>
</dbReference>
<evidence type="ECO:0000256" key="4">
    <source>
        <dbReference type="ARBA" id="ARBA00022679"/>
    </source>
</evidence>
<dbReference type="PANTHER" id="PTHR44936:SF9">
    <property type="entry name" value="SENSOR PROTEIN CREC"/>
    <property type="match status" value="1"/>
</dbReference>
<keyword evidence="10" id="KW-1185">Reference proteome</keyword>
<dbReference type="SUPFAM" id="SSF55874">
    <property type="entry name" value="ATPase domain of HSP90 chaperone/DNA topoisomerase II/histidine kinase"/>
    <property type="match status" value="1"/>
</dbReference>